<feature type="domain" description="Flagellar assembly protein FliH/Type III secretion system HrpE" evidence="9">
    <location>
        <begin position="208"/>
        <end position="331"/>
    </location>
</feature>
<dbReference type="OrthoDB" id="9786263at2"/>
<keyword evidence="6" id="KW-0653">Protein transport</keyword>
<sequence>MSDEKKDNAEVWQQMDVGNLRKFIREDIPVVPPAARNKEAEDTFESVYTRKHSPEESFKSFGDRLPPVTPKQDFSAGRAARSGAAAAPQPGFQDAFPSGRAGGKGGSVPSSPPPLQQPDLRVPVAAEEKRSGVTDFKEEKEAARKQGYDEGFAKGREEGYSEGLAAGHGEGFASGREEGLAQGSAEGYDKGYDEGREAGLSDLEARSGELGQLMASMQEQWVLILTRYEKEIVSLATDIAETLVQATLAVDNAVVERAVISALQRLPDPLKVTVSVHPEDFQQVEMARERFFEAVPELRQLDLSSDPGVGRGGCRITAASGSIREDLSQRLSVLKETMIMAADTKGG</sequence>
<dbReference type="GO" id="GO:0044781">
    <property type="term" value="P:bacterial-type flagellum organization"/>
    <property type="evidence" value="ECO:0007669"/>
    <property type="project" value="UniProtKB-KW"/>
</dbReference>
<dbReference type="PANTHER" id="PTHR34982">
    <property type="entry name" value="YOP PROTEINS TRANSLOCATION PROTEIN L"/>
    <property type="match status" value="1"/>
</dbReference>
<feature type="compositionally biased region" description="Basic and acidic residues" evidence="8">
    <location>
        <begin position="52"/>
        <end position="62"/>
    </location>
</feature>
<evidence type="ECO:0000256" key="4">
    <source>
        <dbReference type="ARBA" id="ARBA00022448"/>
    </source>
</evidence>
<comment type="similarity">
    <text evidence="2">Belongs to the FliH family.</text>
</comment>
<reference evidence="10 11" key="1">
    <citation type="submission" date="2019-06" db="EMBL/GenBank/DDBJ databases">
        <title>Desulfobotulus mexicanus sp. nov., a novel sulfate-reducing bacterium isolated from the sediment of an alkaline crater lake in Mexico.</title>
        <authorList>
            <person name="Hirschler-Rea A."/>
        </authorList>
    </citation>
    <scope>NUCLEOTIDE SEQUENCE [LARGE SCALE GENOMIC DNA]</scope>
    <source>
        <strain evidence="10 11">PAR22N</strain>
    </source>
</reference>
<dbReference type="AlphaFoldDB" id="A0A5Q4VEY5"/>
<feature type="compositionally biased region" description="Low complexity" evidence="8">
    <location>
        <begin position="75"/>
        <end position="87"/>
    </location>
</feature>
<proteinExistence type="inferred from homology"/>
<evidence type="ECO:0000256" key="6">
    <source>
        <dbReference type="ARBA" id="ARBA00022927"/>
    </source>
</evidence>
<evidence type="ECO:0000256" key="7">
    <source>
        <dbReference type="ARBA" id="ARBA00023225"/>
    </source>
</evidence>
<gene>
    <name evidence="10" type="ORF">FIM25_01475</name>
</gene>
<organism evidence="10 11">
    <name type="scientific">Desulfobotulus mexicanus</name>
    <dbReference type="NCBI Taxonomy" id="2586642"/>
    <lineage>
        <taxon>Bacteria</taxon>
        <taxon>Pseudomonadati</taxon>
        <taxon>Thermodesulfobacteriota</taxon>
        <taxon>Desulfobacteria</taxon>
        <taxon>Desulfobacterales</taxon>
        <taxon>Desulfobacteraceae</taxon>
        <taxon>Desulfobotulus</taxon>
    </lineage>
</organism>
<dbReference type="EMBL" id="VDMB01000001">
    <property type="protein sequence ID" value="TYT76249.1"/>
    <property type="molecule type" value="Genomic_DNA"/>
</dbReference>
<dbReference type="InterPro" id="IPR051472">
    <property type="entry name" value="T3SS_Stator/FliH"/>
</dbReference>
<keyword evidence="4" id="KW-0813">Transport</keyword>
<keyword evidence="5" id="KW-1005">Bacterial flagellum biogenesis</keyword>
<name>A0A5Q4VEY5_9BACT</name>
<keyword evidence="11" id="KW-1185">Reference proteome</keyword>
<evidence type="ECO:0000313" key="10">
    <source>
        <dbReference type="EMBL" id="TYT76249.1"/>
    </source>
</evidence>
<evidence type="ECO:0000256" key="8">
    <source>
        <dbReference type="SAM" id="MobiDB-lite"/>
    </source>
</evidence>
<evidence type="ECO:0000256" key="2">
    <source>
        <dbReference type="ARBA" id="ARBA00006602"/>
    </source>
</evidence>
<dbReference type="InterPro" id="IPR018035">
    <property type="entry name" value="Flagellar_FliH/T3SS_HrpE"/>
</dbReference>
<protein>
    <recommendedName>
        <fullName evidence="3">Flagellar assembly protein FliH</fullName>
    </recommendedName>
</protein>
<evidence type="ECO:0000256" key="3">
    <source>
        <dbReference type="ARBA" id="ARBA00016507"/>
    </source>
</evidence>
<dbReference type="PANTHER" id="PTHR34982:SF1">
    <property type="entry name" value="FLAGELLAR ASSEMBLY PROTEIN FLIH"/>
    <property type="match status" value="1"/>
</dbReference>
<evidence type="ECO:0000256" key="1">
    <source>
        <dbReference type="ARBA" id="ARBA00003041"/>
    </source>
</evidence>
<dbReference type="Proteomes" id="UP000321899">
    <property type="component" value="Unassembled WGS sequence"/>
</dbReference>
<comment type="function">
    <text evidence="1">Needed for flagellar regrowth and assembly.</text>
</comment>
<evidence type="ECO:0000256" key="5">
    <source>
        <dbReference type="ARBA" id="ARBA00022795"/>
    </source>
</evidence>
<keyword evidence="7" id="KW-1006">Bacterial flagellum protein export</keyword>
<feature type="region of interest" description="Disordered" evidence="8">
    <location>
        <begin position="34"/>
        <end position="144"/>
    </location>
</feature>
<dbReference type="RefSeq" id="WP_139445427.1">
    <property type="nucleotide sequence ID" value="NZ_VDMB01000001.1"/>
</dbReference>
<dbReference type="GO" id="GO:0005829">
    <property type="term" value="C:cytosol"/>
    <property type="evidence" value="ECO:0007669"/>
    <property type="project" value="TreeGrafter"/>
</dbReference>
<evidence type="ECO:0000313" key="11">
    <source>
        <dbReference type="Proteomes" id="UP000321899"/>
    </source>
</evidence>
<comment type="caution">
    <text evidence="10">The sequence shown here is derived from an EMBL/GenBank/DDBJ whole genome shotgun (WGS) entry which is preliminary data.</text>
</comment>
<accession>A0A5Q4VEY5</accession>
<feature type="compositionally biased region" description="Basic and acidic residues" evidence="8">
    <location>
        <begin position="126"/>
        <end position="144"/>
    </location>
</feature>
<dbReference type="GO" id="GO:0015031">
    <property type="term" value="P:protein transport"/>
    <property type="evidence" value="ECO:0007669"/>
    <property type="project" value="UniProtKB-KW"/>
</dbReference>
<evidence type="ECO:0000259" key="9">
    <source>
        <dbReference type="Pfam" id="PF02108"/>
    </source>
</evidence>
<dbReference type="Pfam" id="PF02108">
    <property type="entry name" value="FliH"/>
    <property type="match status" value="1"/>
</dbReference>